<comment type="caution">
    <text evidence="7">The sequence shown here is derived from an EMBL/GenBank/DDBJ whole genome shotgun (WGS) entry which is preliminary data.</text>
</comment>
<keyword evidence="5" id="KW-0413">Isomerase</keyword>
<organism evidence="7">
    <name type="scientific">Candidatus Nomurabacteria bacterium GW2011_GWA2_40_9</name>
    <dbReference type="NCBI Taxonomy" id="1618734"/>
    <lineage>
        <taxon>Bacteria</taxon>
        <taxon>Candidatus Nomuraibacteriota</taxon>
    </lineage>
</organism>
<reference evidence="7" key="1">
    <citation type="journal article" date="2015" name="Nature">
        <title>rRNA introns, odd ribosomes, and small enigmatic genomes across a large radiation of phyla.</title>
        <authorList>
            <person name="Brown C.T."/>
            <person name="Hug L.A."/>
            <person name="Thomas B.C."/>
            <person name="Sharon I."/>
            <person name="Castelle C.J."/>
            <person name="Singh A."/>
            <person name="Wilkins M.J."/>
            <person name="Williams K.H."/>
            <person name="Banfield J.F."/>
        </authorList>
    </citation>
    <scope>NUCLEOTIDE SEQUENCE [LARGE SCALE GENOMIC DNA]</scope>
</reference>
<dbReference type="EMBL" id="LBZW01000018">
    <property type="protein sequence ID" value="KKR79021.1"/>
    <property type="molecule type" value="Genomic_DNA"/>
</dbReference>
<keyword evidence="4" id="KW-0819">tRNA processing</keyword>
<protein>
    <recommendedName>
        <fullName evidence="3">tRNA pseudouridine(55) synthase</fullName>
        <ecNumber evidence="3">5.4.99.25</ecNumber>
    </recommendedName>
</protein>
<evidence type="ECO:0000256" key="5">
    <source>
        <dbReference type="ARBA" id="ARBA00023235"/>
    </source>
</evidence>
<dbReference type="GO" id="GO:0003723">
    <property type="term" value="F:RNA binding"/>
    <property type="evidence" value="ECO:0007669"/>
    <property type="project" value="InterPro"/>
</dbReference>
<dbReference type="PANTHER" id="PTHR13767">
    <property type="entry name" value="TRNA-PSEUDOURIDINE SYNTHASE"/>
    <property type="match status" value="1"/>
</dbReference>
<dbReference type="PANTHER" id="PTHR13767:SF2">
    <property type="entry name" value="PSEUDOURIDYLATE SYNTHASE TRUB1"/>
    <property type="match status" value="1"/>
</dbReference>
<comment type="catalytic activity">
    <reaction evidence="1">
        <text>uridine(55) in tRNA = pseudouridine(55) in tRNA</text>
        <dbReference type="Rhea" id="RHEA:42532"/>
        <dbReference type="Rhea" id="RHEA-COMP:10101"/>
        <dbReference type="Rhea" id="RHEA-COMP:10102"/>
        <dbReference type="ChEBI" id="CHEBI:65314"/>
        <dbReference type="ChEBI" id="CHEBI:65315"/>
        <dbReference type="EC" id="5.4.99.25"/>
    </reaction>
</comment>
<dbReference type="Gene3D" id="3.30.2350.10">
    <property type="entry name" value="Pseudouridine synthase"/>
    <property type="match status" value="1"/>
</dbReference>
<feature type="domain" description="Pseudouridine synthase II N-terminal" evidence="6">
    <location>
        <begin position="38"/>
        <end position="98"/>
    </location>
</feature>
<dbReference type="InterPro" id="IPR020103">
    <property type="entry name" value="PsdUridine_synth_cat_dom_sf"/>
</dbReference>
<dbReference type="GO" id="GO:1990481">
    <property type="term" value="P:mRNA pseudouridine synthesis"/>
    <property type="evidence" value="ECO:0007669"/>
    <property type="project" value="TreeGrafter"/>
</dbReference>
<evidence type="ECO:0000256" key="1">
    <source>
        <dbReference type="ARBA" id="ARBA00000385"/>
    </source>
</evidence>
<evidence type="ECO:0000313" key="7">
    <source>
        <dbReference type="EMBL" id="KKR79021.1"/>
    </source>
</evidence>
<dbReference type="InterPro" id="IPR014780">
    <property type="entry name" value="tRNA_psdUridine_synth_TruB"/>
</dbReference>
<evidence type="ECO:0000256" key="2">
    <source>
        <dbReference type="ARBA" id="ARBA00005642"/>
    </source>
</evidence>
<comment type="similarity">
    <text evidence="2">Belongs to the pseudouridine synthase TruB family. Type 1 subfamily.</text>
</comment>
<proteinExistence type="inferred from homology"/>
<dbReference type="GO" id="GO:0006400">
    <property type="term" value="P:tRNA modification"/>
    <property type="evidence" value="ECO:0007669"/>
    <property type="project" value="TreeGrafter"/>
</dbReference>
<gene>
    <name evidence="7" type="ORF">UU24_C0018G0003</name>
</gene>
<evidence type="ECO:0000256" key="4">
    <source>
        <dbReference type="ARBA" id="ARBA00022694"/>
    </source>
</evidence>
<dbReference type="Proteomes" id="UP000034749">
    <property type="component" value="Unassembled WGS sequence"/>
</dbReference>
<dbReference type="EC" id="5.4.99.25" evidence="3"/>
<evidence type="ECO:0000256" key="3">
    <source>
        <dbReference type="ARBA" id="ARBA00012787"/>
    </source>
</evidence>
<dbReference type="AlphaFoldDB" id="A0A0G0TW14"/>
<name>A0A0G0TW14_9BACT</name>
<accession>A0A0G0TW14</accession>
<evidence type="ECO:0000259" key="6">
    <source>
        <dbReference type="Pfam" id="PF01509"/>
    </source>
</evidence>
<dbReference type="GO" id="GO:0160148">
    <property type="term" value="F:tRNA pseudouridine(55) synthase activity"/>
    <property type="evidence" value="ECO:0007669"/>
    <property type="project" value="UniProtKB-EC"/>
</dbReference>
<dbReference type="Pfam" id="PF01509">
    <property type="entry name" value="TruB_N"/>
    <property type="match status" value="1"/>
</dbReference>
<sequence length="109" mass="12506">MKSENKNIILLNKKEGETPLSALSLFRDKHKIYKDIPMTYAGRLDPMASGLLIILAGEECKNKEKYLNLDKEYEFEILFGFQTDTYDILGKITKTHMKPTCQTCGVKKN</sequence>
<dbReference type="SUPFAM" id="SSF55120">
    <property type="entry name" value="Pseudouridine synthase"/>
    <property type="match status" value="1"/>
</dbReference>
<dbReference type="InterPro" id="IPR002501">
    <property type="entry name" value="PsdUridine_synth_N"/>
</dbReference>